<comment type="caution">
    <text evidence="2">The sequence shown here is derived from an EMBL/GenBank/DDBJ whole genome shotgun (WGS) entry which is preliminary data.</text>
</comment>
<evidence type="ECO:0000313" key="3">
    <source>
        <dbReference type="Proteomes" id="UP000230821"/>
    </source>
</evidence>
<dbReference type="GO" id="GO:0016829">
    <property type="term" value="F:lyase activity"/>
    <property type="evidence" value="ECO:0007669"/>
    <property type="project" value="UniProtKB-KW"/>
</dbReference>
<dbReference type="Proteomes" id="UP000230821">
    <property type="component" value="Unassembled WGS sequence"/>
</dbReference>
<organism evidence="2 3">
    <name type="scientific">candidate division KSB3 bacterium</name>
    <dbReference type="NCBI Taxonomy" id="2044937"/>
    <lineage>
        <taxon>Bacteria</taxon>
        <taxon>candidate division KSB3</taxon>
    </lineage>
</organism>
<dbReference type="Pfam" id="PF00701">
    <property type="entry name" value="DHDPS"/>
    <property type="match status" value="1"/>
</dbReference>
<dbReference type="InterPro" id="IPR002220">
    <property type="entry name" value="DapA-like"/>
</dbReference>
<accession>A0A2G6KF70</accession>
<proteinExistence type="predicted"/>
<protein>
    <submittedName>
        <fullName evidence="2">Uncharacterized protein</fullName>
    </submittedName>
</protein>
<sequence>MLIFTGVNLDPDTVAKLAEIDNIVGIKEEAELNPKQVTAYVNVTPDDFIIYCGDDTMVSEAFAQGGAKRIGGVISGGAHLIGEQI</sequence>
<keyword evidence="1" id="KW-0456">Lyase</keyword>
<dbReference type="InterPro" id="IPR013785">
    <property type="entry name" value="Aldolase_TIM"/>
</dbReference>
<evidence type="ECO:0000256" key="1">
    <source>
        <dbReference type="ARBA" id="ARBA00023239"/>
    </source>
</evidence>
<dbReference type="AlphaFoldDB" id="A0A2G6KF70"/>
<dbReference type="EMBL" id="PDSK01000090">
    <property type="protein sequence ID" value="PIE34328.1"/>
    <property type="molecule type" value="Genomic_DNA"/>
</dbReference>
<evidence type="ECO:0000313" key="2">
    <source>
        <dbReference type="EMBL" id="PIE34328.1"/>
    </source>
</evidence>
<dbReference type="Gene3D" id="3.20.20.70">
    <property type="entry name" value="Aldolase class I"/>
    <property type="match status" value="1"/>
</dbReference>
<reference evidence="2 3" key="1">
    <citation type="submission" date="2017-10" db="EMBL/GenBank/DDBJ databases">
        <title>Novel microbial diversity and functional potential in the marine mammal oral microbiome.</title>
        <authorList>
            <person name="Dudek N.K."/>
            <person name="Sun C.L."/>
            <person name="Burstein D."/>
            <person name="Kantor R.S."/>
            <person name="Aliaga Goltsman D.S."/>
            <person name="Bik E.M."/>
            <person name="Thomas B.C."/>
            <person name="Banfield J.F."/>
            <person name="Relman D.A."/>
        </authorList>
    </citation>
    <scope>NUCLEOTIDE SEQUENCE [LARGE SCALE GENOMIC DNA]</scope>
    <source>
        <strain evidence="2">DOLJORAL78_47_16</strain>
    </source>
</reference>
<gene>
    <name evidence="2" type="ORF">CSA56_08060</name>
</gene>
<dbReference type="SUPFAM" id="SSF51569">
    <property type="entry name" value="Aldolase"/>
    <property type="match status" value="1"/>
</dbReference>
<name>A0A2G6KF70_9BACT</name>